<evidence type="ECO:0008006" key="3">
    <source>
        <dbReference type="Google" id="ProtNLM"/>
    </source>
</evidence>
<keyword evidence="2" id="KW-1185">Reference proteome</keyword>
<proteinExistence type="predicted"/>
<dbReference type="Proteomes" id="UP000825483">
    <property type="component" value="Unassembled WGS sequence"/>
</dbReference>
<dbReference type="InterPro" id="IPR036034">
    <property type="entry name" value="PDZ_sf"/>
</dbReference>
<protein>
    <recommendedName>
        <fullName evidence="3">PDZ domain-containing protein</fullName>
    </recommendedName>
</protein>
<dbReference type="SUPFAM" id="SSF50156">
    <property type="entry name" value="PDZ domain-like"/>
    <property type="match status" value="1"/>
</dbReference>
<dbReference type="Gene3D" id="2.40.70.10">
    <property type="entry name" value="Acid Proteases"/>
    <property type="match status" value="1"/>
</dbReference>
<comment type="caution">
    <text evidence="1">The sequence shown here is derived from an EMBL/GenBank/DDBJ whole genome shotgun (WGS) entry which is preliminary data.</text>
</comment>
<evidence type="ECO:0000313" key="2">
    <source>
        <dbReference type="Proteomes" id="UP000825483"/>
    </source>
</evidence>
<gene>
    <name evidence="1" type="ORF">PRLR5076_24400</name>
</gene>
<accession>A0A9R1CBN5</accession>
<organism evidence="1 2">
    <name type="scientific">Prevotella lacticifex</name>
    <dbReference type="NCBI Taxonomy" id="2854755"/>
    <lineage>
        <taxon>Bacteria</taxon>
        <taxon>Pseudomonadati</taxon>
        <taxon>Bacteroidota</taxon>
        <taxon>Bacteroidia</taxon>
        <taxon>Bacteroidales</taxon>
        <taxon>Prevotellaceae</taxon>
        <taxon>Prevotella</taxon>
    </lineage>
</organism>
<reference evidence="1" key="1">
    <citation type="journal article" date="2022" name="Int. J. Syst. Evol. Microbiol.">
        <title>Prevotella lacticifex sp. nov., isolated from the rumen of cows.</title>
        <authorList>
            <person name="Shinkai T."/>
            <person name="Ikeyama N."/>
            <person name="Kumagai M."/>
            <person name="Ohmori H."/>
            <person name="Sakamoto M."/>
            <person name="Ohkuma M."/>
            <person name="Mitsumori M."/>
        </authorList>
    </citation>
    <scope>NUCLEOTIDE SEQUENCE</scope>
    <source>
        <strain evidence="1">R5076</strain>
    </source>
</reference>
<dbReference type="Gene3D" id="2.30.42.10">
    <property type="match status" value="1"/>
</dbReference>
<dbReference type="InterPro" id="IPR021109">
    <property type="entry name" value="Peptidase_aspartic_dom_sf"/>
</dbReference>
<evidence type="ECO:0000313" key="1">
    <source>
        <dbReference type="EMBL" id="GJG59589.1"/>
    </source>
</evidence>
<dbReference type="AlphaFoldDB" id="A0A9R1CBN5"/>
<sequence>MTLTAGAQKSDNIHRYNTKEITLGRRDFVDTIQIEFVGNQIYIPVYINGRRHLFNLDTGSSQGVAYIGTDTGYGQPLGGINSRDANGLTDTIPVVEFPELRLGSADGVSVRGYKASLLRRNGRHYIYDGIIGFDIFNKGLQAKIDVRRKQLVITDRKNFFDNGTGYAMKYKLKRWTPYLSINTWLDYKEPVLFDMGSTDLFVVNKAHFDSERKKDPRVPSLVEETAYGQNALGSYGAEKRDLIFYLKFPTLSWGKFTFRDVHSFTTQGDSKIGASILNYGTFVINPRKKQIIFSPYGGGNSAEVNNHVDDISYMEDNGHTIVASLRHTSDYYKYGFREGDVVISVDGIPVSGLADLTLRRLQDGKTHKFILRDLRGFDKEIDIQATR</sequence>
<dbReference type="EMBL" id="BPUB01000002">
    <property type="protein sequence ID" value="GJG59589.1"/>
    <property type="molecule type" value="Genomic_DNA"/>
</dbReference>
<name>A0A9R1CBN5_9BACT</name>